<proteinExistence type="predicted"/>
<dbReference type="EMBL" id="FRAH01000040">
    <property type="protein sequence ID" value="SHK70773.1"/>
    <property type="molecule type" value="Genomic_DNA"/>
</dbReference>
<evidence type="ECO:0000313" key="2">
    <source>
        <dbReference type="EMBL" id="SHK70773.1"/>
    </source>
</evidence>
<keyword evidence="3" id="KW-1185">Reference proteome</keyword>
<keyword evidence="1" id="KW-0812">Transmembrane</keyword>
<evidence type="ECO:0000313" key="3">
    <source>
        <dbReference type="Proteomes" id="UP000183975"/>
    </source>
</evidence>
<feature type="transmembrane region" description="Helical" evidence="1">
    <location>
        <begin position="6"/>
        <end position="26"/>
    </location>
</feature>
<sequence>MNINASDIIIIALIVVAALLAGAYYLNKKTMRRMIQAQDFIDQNRMTVQAFIIDKKQEKPSPTNLPKAVFDQLPKMAKMRKANLVKAKIGPQIVTLMCDKPVYEVLPVKKSLKVDIAGMYIVSVTGMNLADKKKKTFTEKMTTRMNNVVSDQSQKTKNKK</sequence>
<name>A0A1M6UNQ9_9FIRM</name>
<dbReference type="Proteomes" id="UP000183975">
    <property type="component" value="Unassembled WGS sequence"/>
</dbReference>
<reference evidence="2 3" key="1">
    <citation type="submission" date="2016-11" db="EMBL/GenBank/DDBJ databases">
        <authorList>
            <person name="Jaros S."/>
            <person name="Januszkiewicz K."/>
            <person name="Wedrychowicz H."/>
        </authorList>
    </citation>
    <scope>NUCLEOTIDE SEQUENCE [LARGE SCALE GENOMIC DNA]</scope>
    <source>
        <strain evidence="2 3">DSM 14214</strain>
    </source>
</reference>
<dbReference type="GeneID" id="78177501"/>
<gene>
    <name evidence="2" type="ORF">SAMN02745138_02212</name>
</gene>
<dbReference type="AlphaFoldDB" id="A0A1M6UNQ9"/>
<dbReference type="RefSeq" id="WP_072851783.1">
    <property type="nucleotide sequence ID" value="NZ_FRAH01000040.1"/>
</dbReference>
<dbReference type="OrthoDB" id="1828236at2"/>
<accession>A0A1M6UNQ9</accession>
<keyword evidence="1" id="KW-0472">Membrane</keyword>
<evidence type="ECO:0000256" key="1">
    <source>
        <dbReference type="SAM" id="Phobius"/>
    </source>
</evidence>
<keyword evidence="1" id="KW-1133">Transmembrane helix</keyword>
<protein>
    <submittedName>
        <fullName evidence="2">Uncharacterized protein</fullName>
    </submittedName>
</protein>
<organism evidence="2 3">
    <name type="scientific">Anaerotignum lactatifermentans DSM 14214</name>
    <dbReference type="NCBI Taxonomy" id="1121323"/>
    <lineage>
        <taxon>Bacteria</taxon>
        <taxon>Bacillati</taxon>
        <taxon>Bacillota</taxon>
        <taxon>Clostridia</taxon>
        <taxon>Lachnospirales</taxon>
        <taxon>Anaerotignaceae</taxon>
        <taxon>Anaerotignum</taxon>
    </lineage>
</organism>